<gene>
    <name evidence="1" type="ORF">C4532_03020</name>
</gene>
<evidence type="ECO:0008006" key="3">
    <source>
        <dbReference type="Google" id="ProtNLM"/>
    </source>
</evidence>
<reference evidence="1 2" key="1">
    <citation type="journal article" date="2017" name="ISME J.">
        <title>Energy and carbon metabolisms in a deep terrestrial subsurface fluid microbial community.</title>
        <authorList>
            <person name="Momper L."/>
            <person name="Jungbluth S.P."/>
            <person name="Lee M.D."/>
            <person name="Amend J.P."/>
        </authorList>
    </citation>
    <scope>NUCLEOTIDE SEQUENCE [LARGE SCALE GENOMIC DNA]</scope>
    <source>
        <strain evidence="1">SURF_17</strain>
    </source>
</reference>
<sequence>MNKSQGPPSYENWLAARRGKSANVEAWEYPLFTDACISGEVSEGFGPYQFLNTGSKPDANGNTHPALILRAESHLTYGPWKLDKPTVSDAGYYHGGELQDELAALVSLALGIRCKAGGVVRRFGGRDPRGRPCAWESGRKPIFVRAYSRGPLLPRAMGRHSINDLQTLPPFVDLSVSAVTALIRAARLYQDGLWVAESEPSLSWLMLVSAIETAAYYWRNAEDLPVERMKVSKLDLFKLLQNAGVPGLPEQVAQIIAPLMGATKKFIDFIINFLPVAPSPRPPIFAQVSWERRSMKEALHKIYGYRSEALHGGTPFPAPMCMAPYKYKQDDKWEAPAEKMDARMIQTKGGAWLEKDTPMLLCTFEYLARGALLKWWQSLMLSAMADADTAGK</sequence>
<organism evidence="1 2">
    <name type="scientific">Candidatus Abyssobacteria bacterium SURF_17</name>
    <dbReference type="NCBI Taxonomy" id="2093361"/>
    <lineage>
        <taxon>Bacteria</taxon>
        <taxon>Pseudomonadati</taxon>
        <taxon>Candidatus Hydrogenedentota</taxon>
        <taxon>Candidatus Abyssobacteria</taxon>
    </lineage>
</organism>
<dbReference type="Proteomes" id="UP000285961">
    <property type="component" value="Unassembled WGS sequence"/>
</dbReference>
<name>A0A419F738_9BACT</name>
<comment type="caution">
    <text evidence="1">The sequence shown here is derived from an EMBL/GenBank/DDBJ whole genome shotgun (WGS) entry which is preliminary data.</text>
</comment>
<evidence type="ECO:0000313" key="2">
    <source>
        <dbReference type="Proteomes" id="UP000285961"/>
    </source>
</evidence>
<dbReference type="AlphaFoldDB" id="A0A419F738"/>
<dbReference type="EMBL" id="QZKI01000018">
    <property type="protein sequence ID" value="RJP74225.1"/>
    <property type="molecule type" value="Genomic_DNA"/>
</dbReference>
<proteinExistence type="predicted"/>
<accession>A0A419F738</accession>
<evidence type="ECO:0000313" key="1">
    <source>
        <dbReference type="EMBL" id="RJP74225.1"/>
    </source>
</evidence>
<protein>
    <recommendedName>
        <fullName evidence="3">Apea-like HEPN domain-containing protein</fullName>
    </recommendedName>
</protein>